<accession>A0A135I5H6</accession>
<name>A0A135I5H6_9GAMM</name>
<evidence type="ECO:0008006" key="3">
    <source>
        <dbReference type="Google" id="ProtNLM"/>
    </source>
</evidence>
<evidence type="ECO:0000313" key="2">
    <source>
        <dbReference type="Proteomes" id="UP000070529"/>
    </source>
</evidence>
<organism evidence="1 2">
    <name type="scientific">Enterovibrio coralii</name>
    <dbReference type="NCBI Taxonomy" id="294935"/>
    <lineage>
        <taxon>Bacteria</taxon>
        <taxon>Pseudomonadati</taxon>
        <taxon>Pseudomonadota</taxon>
        <taxon>Gammaproteobacteria</taxon>
        <taxon>Vibrionales</taxon>
        <taxon>Vibrionaceae</taxon>
        <taxon>Enterovibrio</taxon>
    </lineage>
</organism>
<proteinExistence type="predicted"/>
<dbReference type="OrthoDB" id="5342505at2"/>
<gene>
    <name evidence="1" type="ORF">ATN88_08635</name>
</gene>
<dbReference type="RefSeq" id="WP_067419276.1">
    <property type="nucleotide sequence ID" value="NZ_LNTY01000050.1"/>
</dbReference>
<dbReference type="Pfam" id="PF08856">
    <property type="entry name" value="DUF1826"/>
    <property type="match status" value="1"/>
</dbReference>
<dbReference type="InterPro" id="IPR014955">
    <property type="entry name" value="DUF1826"/>
</dbReference>
<dbReference type="Proteomes" id="UP000070529">
    <property type="component" value="Unassembled WGS sequence"/>
</dbReference>
<sequence>MTAKCLEKAIVENVGTHCYREMASGINPSVLADIYNQNVNIAVWERDLPQRLSDEVTRLLETKPSFRASVIVEPEKVGGSLAEKLHPEQYPLLLGDIATLVDMFCCLFGLERAGLRITALDGPMCPKFHVDKVPCRLVTTYQNIATEWLRDSAANRKVLGLDNEGKPQGSVAPQPEASEIHQLSCGDVALLKGVCWEGNEASGLIHRSPAISNEAGRLLLTLDFAN</sequence>
<reference evidence="1 2" key="1">
    <citation type="submission" date="2015-11" db="EMBL/GenBank/DDBJ databases">
        <title>Genomic Taxonomy of the Vibrionaceae.</title>
        <authorList>
            <person name="Gomez-Gil B."/>
            <person name="Enciso-Ibarra J."/>
        </authorList>
    </citation>
    <scope>NUCLEOTIDE SEQUENCE [LARGE SCALE GENOMIC DNA]</scope>
    <source>
        <strain evidence="1 2">CAIM 912</strain>
    </source>
</reference>
<dbReference type="EMBL" id="LNTY01000050">
    <property type="protein sequence ID" value="KXF80691.1"/>
    <property type="molecule type" value="Genomic_DNA"/>
</dbReference>
<keyword evidence="2" id="KW-1185">Reference proteome</keyword>
<comment type="caution">
    <text evidence="1">The sequence shown here is derived from an EMBL/GenBank/DDBJ whole genome shotgun (WGS) entry which is preliminary data.</text>
</comment>
<dbReference type="STRING" id="294935.ATN88_08635"/>
<evidence type="ECO:0000313" key="1">
    <source>
        <dbReference type="EMBL" id="KXF80691.1"/>
    </source>
</evidence>
<protein>
    <recommendedName>
        <fullName evidence="3">Succinylglutamate desuccinylase</fullName>
    </recommendedName>
</protein>
<dbReference type="AlphaFoldDB" id="A0A135I5H6"/>